<name>A0A1F6V2V6_9BACT</name>
<dbReference type="Proteomes" id="UP000178985">
    <property type="component" value="Unassembled WGS sequence"/>
</dbReference>
<comment type="caution">
    <text evidence="1">The sequence shown here is derived from an EMBL/GenBank/DDBJ whole genome shotgun (WGS) entry which is preliminary data.</text>
</comment>
<sequence length="61" mass="7012">MNTITAGKINTATKNLKSVIKQAKRRLFEFETMANLYELERGNFKKYNSATSLIRDAKKSK</sequence>
<reference evidence="1 2" key="1">
    <citation type="journal article" date="2016" name="Nat. Commun.">
        <title>Thousands of microbial genomes shed light on interconnected biogeochemical processes in an aquifer system.</title>
        <authorList>
            <person name="Anantharaman K."/>
            <person name="Brown C.T."/>
            <person name="Hug L.A."/>
            <person name="Sharon I."/>
            <person name="Castelle C.J."/>
            <person name="Probst A.J."/>
            <person name="Thomas B.C."/>
            <person name="Singh A."/>
            <person name="Wilkins M.J."/>
            <person name="Karaoz U."/>
            <person name="Brodie E.L."/>
            <person name="Williams K.H."/>
            <person name="Hubbard S.S."/>
            <person name="Banfield J.F."/>
        </authorList>
    </citation>
    <scope>NUCLEOTIDE SEQUENCE [LARGE SCALE GENOMIC DNA]</scope>
</reference>
<dbReference type="EMBL" id="MFTO01000009">
    <property type="protein sequence ID" value="OGI64003.1"/>
    <property type="molecule type" value="Genomic_DNA"/>
</dbReference>
<evidence type="ECO:0000313" key="1">
    <source>
        <dbReference type="EMBL" id="OGI64003.1"/>
    </source>
</evidence>
<proteinExistence type="predicted"/>
<accession>A0A1F6V2V6</accession>
<evidence type="ECO:0000313" key="2">
    <source>
        <dbReference type="Proteomes" id="UP000178985"/>
    </source>
</evidence>
<gene>
    <name evidence="1" type="ORF">A2733_01085</name>
</gene>
<dbReference type="AlphaFoldDB" id="A0A1F6V2V6"/>
<protein>
    <submittedName>
        <fullName evidence="1">Uncharacterized protein</fullName>
    </submittedName>
</protein>
<organism evidence="1 2">
    <name type="scientific">Candidatus Nomurabacteria bacterium RIFCSPHIGHO2_01_FULL_40_20</name>
    <dbReference type="NCBI Taxonomy" id="1801738"/>
    <lineage>
        <taxon>Bacteria</taxon>
        <taxon>Candidatus Nomuraibacteriota</taxon>
    </lineage>
</organism>